<dbReference type="AlphaFoldDB" id="A0A9Q7ECI7"/>
<dbReference type="Proteomes" id="UP000596202">
    <property type="component" value="Chromosome"/>
</dbReference>
<evidence type="ECO:0000313" key="2">
    <source>
        <dbReference type="EMBL" id="QQU01655.1"/>
    </source>
</evidence>
<evidence type="ECO:0000313" key="3">
    <source>
        <dbReference type="Proteomes" id="UP000596202"/>
    </source>
</evidence>
<reference evidence="2 3" key="1">
    <citation type="submission" date="2021-01" db="EMBL/GenBank/DDBJ databases">
        <title>FDA dAtabase for Regulatory Grade micrObial Sequences (FDA-ARGOS): Supporting development and validation of Infectious Disease Dx tests.</title>
        <authorList>
            <person name="Sproer C."/>
            <person name="Gronow S."/>
            <person name="Severitt S."/>
            <person name="Schroder I."/>
            <person name="Tallon L."/>
            <person name="Sadzewicz L."/>
            <person name="Zhao X."/>
            <person name="Boylan J."/>
            <person name="Ott S."/>
            <person name="Bowen H."/>
            <person name="Vavikolanu K."/>
            <person name="Mehta A."/>
            <person name="Aluvathingal J."/>
            <person name="Nadendla S."/>
            <person name="Lowell S."/>
            <person name="Myers T."/>
            <person name="Yan Y."/>
            <person name="Sichtig H."/>
        </authorList>
    </citation>
    <scope>NUCLEOTIDE SEQUENCE [LARGE SCALE GENOMIC DNA]</scope>
    <source>
        <strain evidence="2 3">FDAARGOS_1131</strain>
    </source>
</reference>
<protein>
    <recommendedName>
        <fullName evidence="4">GLPGLI family protein</fullName>
    </recommendedName>
</protein>
<sequence>MFKKLLVLTILTLLSSPIVAQEGSDEYELRSNEKMGWIIDKDGKKVEGVVKLIGTAETPWENQLKVKFIAFDEINKEKKRQKFKTLKTDDLKGYAAYDGEVLREFELITYKNIRESSTTDGGGISGKIKLIKNLSTSEYMVEVLIPGTIKVYRLYGLPSSVAIGKNEVKEREQDIKYIIESPTILVVKNGGKIEELNSSDFKKLTEDCSYVRTKMLNNEYASYNPEKEEKKKSKLGSLLKNEFELNGAKIQRMALEILPDYNENCGK</sequence>
<organism evidence="2 3">
    <name type="scientific">Myroides odoratus</name>
    <name type="common">Flavobacterium odoratum</name>
    <dbReference type="NCBI Taxonomy" id="256"/>
    <lineage>
        <taxon>Bacteria</taxon>
        <taxon>Pseudomonadati</taxon>
        <taxon>Bacteroidota</taxon>
        <taxon>Flavobacteriia</taxon>
        <taxon>Flavobacteriales</taxon>
        <taxon>Flavobacteriaceae</taxon>
        <taxon>Myroides</taxon>
    </lineage>
</organism>
<proteinExistence type="predicted"/>
<keyword evidence="1" id="KW-0732">Signal</keyword>
<feature type="chain" id="PRO_5040437733" description="GLPGLI family protein" evidence="1">
    <location>
        <begin position="21"/>
        <end position="267"/>
    </location>
</feature>
<evidence type="ECO:0008006" key="4">
    <source>
        <dbReference type="Google" id="ProtNLM"/>
    </source>
</evidence>
<feature type="signal peptide" evidence="1">
    <location>
        <begin position="1"/>
        <end position="20"/>
    </location>
</feature>
<name>A0A9Q7ECI7_MYROD</name>
<dbReference type="EMBL" id="CP068108">
    <property type="protein sequence ID" value="QQU01655.1"/>
    <property type="molecule type" value="Genomic_DNA"/>
</dbReference>
<gene>
    <name evidence="2" type="ORF">I6I88_07940</name>
</gene>
<dbReference type="GeneID" id="93527581"/>
<accession>A0A9Q7ECI7</accession>
<evidence type="ECO:0000256" key="1">
    <source>
        <dbReference type="SAM" id="SignalP"/>
    </source>
</evidence>
<dbReference type="OrthoDB" id="637699at2"/>
<dbReference type="RefSeq" id="WP_002992322.1">
    <property type="nucleotide sequence ID" value="NZ_CP068108.1"/>
</dbReference>